<evidence type="ECO:0000256" key="3">
    <source>
        <dbReference type="ARBA" id="ARBA00023015"/>
    </source>
</evidence>
<dbReference type="SUPFAM" id="SSF57701">
    <property type="entry name" value="Zn2/Cys6 DNA-binding domain"/>
    <property type="match status" value="1"/>
</dbReference>
<dbReference type="CDD" id="cd12148">
    <property type="entry name" value="fungal_TF_MHR"/>
    <property type="match status" value="1"/>
</dbReference>
<dbReference type="Pfam" id="PF00172">
    <property type="entry name" value="Zn_clus"/>
    <property type="match status" value="1"/>
</dbReference>
<dbReference type="GO" id="GO:0003677">
    <property type="term" value="F:DNA binding"/>
    <property type="evidence" value="ECO:0007669"/>
    <property type="project" value="UniProtKB-KW"/>
</dbReference>
<dbReference type="InterPro" id="IPR001138">
    <property type="entry name" value="Zn2Cys6_DnaBD"/>
</dbReference>
<evidence type="ECO:0000313" key="9">
    <source>
        <dbReference type="Proteomes" id="UP000247810"/>
    </source>
</evidence>
<dbReference type="PROSITE" id="PS50048">
    <property type="entry name" value="ZN2_CY6_FUNGAL_2"/>
    <property type="match status" value="1"/>
</dbReference>
<dbReference type="OrthoDB" id="270167at2759"/>
<dbReference type="Proteomes" id="UP000247810">
    <property type="component" value="Unassembled WGS sequence"/>
</dbReference>
<proteinExistence type="predicted"/>
<comment type="subcellular location">
    <subcellularLocation>
        <location evidence="1">Nucleus</location>
    </subcellularLocation>
</comment>
<keyword evidence="2" id="KW-0479">Metal-binding</keyword>
<dbReference type="InterPro" id="IPR007219">
    <property type="entry name" value="XnlR_reg_dom"/>
</dbReference>
<dbReference type="GO" id="GO:0008270">
    <property type="term" value="F:zinc ion binding"/>
    <property type="evidence" value="ECO:0007669"/>
    <property type="project" value="InterPro"/>
</dbReference>
<dbReference type="SMART" id="SM00066">
    <property type="entry name" value="GAL4"/>
    <property type="match status" value="1"/>
</dbReference>
<gene>
    <name evidence="8" type="ORF">BO71DRAFT_143295</name>
</gene>
<dbReference type="InterPro" id="IPR050815">
    <property type="entry name" value="TF_fung"/>
</dbReference>
<dbReference type="GO" id="GO:0005634">
    <property type="term" value="C:nucleus"/>
    <property type="evidence" value="ECO:0007669"/>
    <property type="project" value="UniProtKB-SubCell"/>
</dbReference>
<dbReference type="PANTHER" id="PTHR47338">
    <property type="entry name" value="ZN(II)2CYS6 TRANSCRIPTION FACTOR (EUROFUNG)-RELATED"/>
    <property type="match status" value="1"/>
</dbReference>
<keyword evidence="3" id="KW-0805">Transcription regulation</keyword>
<dbReference type="GO" id="GO:0009893">
    <property type="term" value="P:positive regulation of metabolic process"/>
    <property type="evidence" value="ECO:0007669"/>
    <property type="project" value="UniProtKB-ARBA"/>
</dbReference>
<dbReference type="InterPro" id="IPR036864">
    <property type="entry name" value="Zn2-C6_fun-type_DNA-bd_sf"/>
</dbReference>
<dbReference type="Gene3D" id="4.10.240.10">
    <property type="entry name" value="Zn(2)-C6 fungal-type DNA-binding domain"/>
    <property type="match status" value="1"/>
</dbReference>
<organism evidence="8 9">
    <name type="scientific">Aspergillus ellipticus CBS 707.79</name>
    <dbReference type="NCBI Taxonomy" id="1448320"/>
    <lineage>
        <taxon>Eukaryota</taxon>
        <taxon>Fungi</taxon>
        <taxon>Dikarya</taxon>
        <taxon>Ascomycota</taxon>
        <taxon>Pezizomycotina</taxon>
        <taxon>Eurotiomycetes</taxon>
        <taxon>Eurotiomycetidae</taxon>
        <taxon>Eurotiales</taxon>
        <taxon>Aspergillaceae</taxon>
        <taxon>Aspergillus</taxon>
        <taxon>Aspergillus subgen. Circumdati</taxon>
    </lineage>
</organism>
<keyword evidence="5" id="KW-0804">Transcription</keyword>
<dbReference type="GO" id="GO:0006351">
    <property type="term" value="P:DNA-templated transcription"/>
    <property type="evidence" value="ECO:0007669"/>
    <property type="project" value="InterPro"/>
</dbReference>
<dbReference type="EMBL" id="KZ826106">
    <property type="protein sequence ID" value="PYH88312.1"/>
    <property type="molecule type" value="Genomic_DNA"/>
</dbReference>
<dbReference type="Pfam" id="PF04082">
    <property type="entry name" value="Fungal_trans"/>
    <property type="match status" value="1"/>
</dbReference>
<dbReference type="GO" id="GO:0000981">
    <property type="term" value="F:DNA-binding transcription factor activity, RNA polymerase II-specific"/>
    <property type="evidence" value="ECO:0007669"/>
    <property type="project" value="InterPro"/>
</dbReference>
<sequence>MAMVSVGNSPKVCLICKAGKRKCDKALPTCSRCARLQIKCRYESTADAAAKSTSTPLRLVILHCETWTSWISVAYTSAQNDPGPYLQLAETYFGTVDKWMPILDKDDVVEPLQEQSFSLDSKGFLLLMSVCLIVQRPDAQPPDGEMASEHYDAVKHFFFREHADTSHGPSLKLIQAGVLLATYEYGHGMIDAAYNTIYACISASLTLGMHRSECLQSSQFDNNQRDQTQVLRTWWAIVISERILCLWNPKSTRLPITRVRNELDYLSDLGISESNAREDRTVPKGTSPGANFYRQFQASILIGRVIELTNDPEPASERIQSRFKALDCQLQRAIQLNLGAETKQLNSVSEALAMNRSALVVLHQWQYHNSLTFNCSDEADQSRMVTDSMTTIMVDTVHDFLPRIYAGWPKSHHPQGTQSVYQAALALLPLQGLRKSKADLEELKEMLGLQSRRWAIAAKYLQMLNNSTLSQD</sequence>
<dbReference type="PANTHER" id="PTHR47338:SF20">
    <property type="entry name" value="ZN(II)2CYS6 TRANSCRIPTION FACTOR (EUROFUNG)"/>
    <property type="match status" value="1"/>
</dbReference>
<keyword evidence="9" id="KW-1185">Reference proteome</keyword>
<evidence type="ECO:0000256" key="5">
    <source>
        <dbReference type="ARBA" id="ARBA00023163"/>
    </source>
</evidence>
<name>A0A319EB41_9EURO</name>
<dbReference type="PROSITE" id="PS00463">
    <property type="entry name" value="ZN2_CY6_FUNGAL_1"/>
    <property type="match status" value="1"/>
</dbReference>
<evidence type="ECO:0000259" key="7">
    <source>
        <dbReference type="PROSITE" id="PS50048"/>
    </source>
</evidence>
<reference evidence="8 9" key="1">
    <citation type="submission" date="2018-02" db="EMBL/GenBank/DDBJ databases">
        <title>The genomes of Aspergillus section Nigri reveals drivers in fungal speciation.</title>
        <authorList>
            <consortium name="DOE Joint Genome Institute"/>
            <person name="Vesth T.C."/>
            <person name="Nybo J."/>
            <person name="Theobald S."/>
            <person name="Brandl J."/>
            <person name="Frisvad J.C."/>
            <person name="Nielsen K.F."/>
            <person name="Lyhne E.K."/>
            <person name="Kogle M.E."/>
            <person name="Kuo A."/>
            <person name="Riley R."/>
            <person name="Clum A."/>
            <person name="Nolan M."/>
            <person name="Lipzen A."/>
            <person name="Salamov A."/>
            <person name="Henrissat B."/>
            <person name="Wiebenga A."/>
            <person name="De vries R.P."/>
            <person name="Grigoriev I.V."/>
            <person name="Mortensen U.H."/>
            <person name="Andersen M.R."/>
            <person name="Baker S.E."/>
        </authorList>
    </citation>
    <scope>NUCLEOTIDE SEQUENCE [LARGE SCALE GENOMIC DNA]</scope>
    <source>
        <strain evidence="8 9">CBS 707.79</strain>
    </source>
</reference>
<accession>A0A319EB41</accession>
<dbReference type="CDD" id="cd00067">
    <property type="entry name" value="GAL4"/>
    <property type="match status" value="1"/>
</dbReference>
<dbReference type="VEuPathDB" id="FungiDB:BO71DRAFT_143295"/>
<keyword evidence="6" id="KW-0539">Nucleus</keyword>
<evidence type="ECO:0000256" key="2">
    <source>
        <dbReference type="ARBA" id="ARBA00022723"/>
    </source>
</evidence>
<evidence type="ECO:0000256" key="6">
    <source>
        <dbReference type="ARBA" id="ARBA00023242"/>
    </source>
</evidence>
<dbReference type="STRING" id="1448320.A0A319EB41"/>
<dbReference type="AlphaFoldDB" id="A0A319EB41"/>
<evidence type="ECO:0000313" key="8">
    <source>
        <dbReference type="EMBL" id="PYH88312.1"/>
    </source>
</evidence>
<protein>
    <recommendedName>
        <fullName evidence="7">Zn(2)-C6 fungal-type domain-containing protein</fullName>
    </recommendedName>
</protein>
<evidence type="ECO:0000256" key="4">
    <source>
        <dbReference type="ARBA" id="ARBA00023125"/>
    </source>
</evidence>
<evidence type="ECO:0000256" key="1">
    <source>
        <dbReference type="ARBA" id="ARBA00004123"/>
    </source>
</evidence>
<feature type="domain" description="Zn(2)-C6 fungal-type" evidence="7">
    <location>
        <begin position="12"/>
        <end position="42"/>
    </location>
</feature>
<keyword evidence="4" id="KW-0238">DNA-binding</keyword>